<evidence type="ECO:0000256" key="9">
    <source>
        <dbReference type="ARBA" id="ARBA00022833"/>
    </source>
</evidence>
<dbReference type="GO" id="GO:0005737">
    <property type="term" value="C:cytoplasm"/>
    <property type="evidence" value="ECO:0007669"/>
    <property type="project" value="TreeGrafter"/>
</dbReference>
<evidence type="ECO:0000256" key="15">
    <source>
        <dbReference type="PIRSR" id="PIRSR000808-3"/>
    </source>
</evidence>
<feature type="binding site" evidence="15">
    <location>
        <position position="183"/>
    </location>
    <ligand>
        <name>Zn(2+)</name>
        <dbReference type="ChEBI" id="CHEBI:29105"/>
    </ligand>
</feature>
<dbReference type="InterPro" id="IPR005849">
    <property type="entry name" value="GalP_Utransf_N"/>
</dbReference>
<keyword evidence="12 16" id="KW-0119">Carbohydrate metabolism</keyword>
<keyword evidence="7 16" id="KW-0548">Nucleotidyltransferase</keyword>
<dbReference type="UniPathway" id="UPA00214"/>
<dbReference type="PROSITE" id="PS00117">
    <property type="entry name" value="GAL_P_UDP_TRANSF_I"/>
    <property type="match status" value="1"/>
</dbReference>
<evidence type="ECO:0000256" key="16">
    <source>
        <dbReference type="RuleBase" id="RU000506"/>
    </source>
</evidence>
<evidence type="ECO:0000256" key="6">
    <source>
        <dbReference type="ARBA" id="ARBA00022679"/>
    </source>
</evidence>
<dbReference type="InterPro" id="IPR005850">
    <property type="entry name" value="GalP_Utransf_C"/>
</dbReference>
<evidence type="ECO:0000256" key="12">
    <source>
        <dbReference type="ARBA" id="ARBA00023277"/>
    </source>
</evidence>
<evidence type="ECO:0000256" key="11">
    <source>
        <dbReference type="ARBA" id="ARBA00023144"/>
    </source>
</evidence>
<dbReference type="InterPro" id="IPR019779">
    <property type="entry name" value="GalP_UDPtransf1_His-AS"/>
</dbReference>
<sequence length="358" mass="40098">MERTTGRLADGREIIWYDADGTGRVAAADQRDLPAAVTNSQLRRDPLTGEWIAIASHRQSRTYMPPANECPLCPSRDHLSEVPSTEYQVVAFENRFPSYSLAAEGGETVETGLEQTRPGHGRCEVVCFTSDHNSTFAALPPQQARLVVDTWADRTTALSAMPGIEHVFPFENRGKEIGVTLQHPHGQIYAYPFVPPRALQELTQAEDYRARTGRSLFGDVIEREIADGARVVASNDEWVAFVPYAARWPIEVHFYPRRQVPDLPALDDAARDGFVPIYLDVLRRFDRLYSEPTPYIAAWQQAPVRAHRDEAWLHLELYSIRRAEGKVKFLAGSESGQGAFVNDGLPEALADRLREVAS</sequence>
<feature type="domain" description="Galactose-1-phosphate uridyl transferase C-terminal" evidence="18">
    <location>
        <begin position="202"/>
        <end position="356"/>
    </location>
</feature>
<keyword evidence="8 15" id="KW-0479">Metal-binding</keyword>
<keyword evidence="11 16" id="KW-0299">Galactose metabolism</keyword>
<evidence type="ECO:0000256" key="13">
    <source>
        <dbReference type="NCBIfam" id="TIGR00209"/>
    </source>
</evidence>
<protein>
    <recommendedName>
        <fullName evidence="5 13">Galactose-1-phosphate uridylyltransferase</fullName>
        <ecNumber evidence="4 13">2.7.7.12</ecNumber>
    </recommendedName>
</protein>
<dbReference type="InterPro" id="IPR036265">
    <property type="entry name" value="HIT-like_sf"/>
</dbReference>
<evidence type="ECO:0000313" key="19">
    <source>
        <dbReference type="EMBL" id="NNG38196.1"/>
    </source>
</evidence>
<feature type="binding site" evidence="15">
    <location>
        <position position="132"/>
    </location>
    <ligand>
        <name>Zn(2+)</name>
        <dbReference type="ChEBI" id="CHEBI:29105"/>
    </ligand>
</feature>
<dbReference type="InterPro" id="IPR001937">
    <property type="entry name" value="GalP_UDPtransf1"/>
</dbReference>
<organism evidence="19 20">
    <name type="scientific">Flexivirga aerilata</name>
    <dbReference type="NCBI Taxonomy" id="1656889"/>
    <lineage>
        <taxon>Bacteria</taxon>
        <taxon>Bacillati</taxon>
        <taxon>Actinomycetota</taxon>
        <taxon>Actinomycetes</taxon>
        <taxon>Micrococcales</taxon>
        <taxon>Dermacoccaceae</taxon>
        <taxon>Flexivirga</taxon>
    </lineage>
</organism>
<gene>
    <name evidence="19" type="primary">galT</name>
    <name evidence="19" type="ORF">HJ588_02770</name>
</gene>
<name>A0A849AF47_9MICO</name>
<accession>A0A849AF47</accession>
<reference evidence="19 20" key="1">
    <citation type="submission" date="2020-05" db="EMBL/GenBank/DDBJ databases">
        <title>Flexivirga sp. ID2601S isolated from air conditioner.</title>
        <authorList>
            <person name="Kim D.H."/>
        </authorList>
    </citation>
    <scope>NUCLEOTIDE SEQUENCE [LARGE SCALE GENOMIC DNA]</scope>
    <source>
        <strain evidence="19 20">ID2601S</strain>
    </source>
</reference>
<dbReference type="Gene3D" id="3.30.428.10">
    <property type="entry name" value="HIT-like"/>
    <property type="match status" value="2"/>
</dbReference>
<evidence type="ECO:0000256" key="5">
    <source>
        <dbReference type="ARBA" id="ARBA00016340"/>
    </source>
</evidence>
<dbReference type="SUPFAM" id="SSF54197">
    <property type="entry name" value="HIT-like"/>
    <property type="match status" value="2"/>
</dbReference>
<comment type="caution">
    <text evidence="19">The sequence shown here is derived from an EMBL/GenBank/DDBJ whole genome shotgun (WGS) entry which is preliminary data.</text>
</comment>
<dbReference type="Proteomes" id="UP000557772">
    <property type="component" value="Unassembled WGS sequence"/>
</dbReference>
<keyword evidence="10" id="KW-0408">Iron</keyword>
<evidence type="ECO:0000313" key="20">
    <source>
        <dbReference type="Proteomes" id="UP000557772"/>
    </source>
</evidence>
<keyword evidence="6 16" id="KW-0808">Transferase</keyword>
<dbReference type="GO" id="GO:0008270">
    <property type="term" value="F:zinc ion binding"/>
    <property type="evidence" value="ECO:0007669"/>
    <property type="project" value="InterPro"/>
</dbReference>
<feature type="active site" description="Tele-UMP-histidine intermediate" evidence="14">
    <location>
        <position position="185"/>
    </location>
</feature>
<keyword evidence="9 15" id="KW-0862">Zinc</keyword>
<evidence type="ECO:0000256" key="10">
    <source>
        <dbReference type="ARBA" id="ARBA00023004"/>
    </source>
</evidence>
<evidence type="ECO:0000256" key="4">
    <source>
        <dbReference type="ARBA" id="ARBA00012384"/>
    </source>
</evidence>
<evidence type="ECO:0000256" key="14">
    <source>
        <dbReference type="PIRSR" id="PIRSR000808-1"/>
    </source>
</evidence>
<evidence type="ECO:0000256" key="2">
    <source>
        <dbReference type="ARBA" id="ARBA00004947"/>
    </source>
</evidence>
<evidence type="ECO:0000256" key="7">
    <source>
        <dbReference type="ARBA" id="ARBA00022695"/>
    </source>
</evidence>
<dbReference type="Pfam" id="PF01087">
    <property type="entry name" value="GalP_UDP_transf"/>
    <property type="match status" value="1"/>
</dbReference>
<feature type="binding site" evidence="15">
    <location>
        <position position="70"/>
    </location>
    <ligand>
        <name>Zn(2+)</name>
        <dbReference type="ChEBI" id="CHEBI:29105"/>
    </ligand>
</feature>
<dbReference type="EC" id="2.7.7.12" evidence="4 13"/>
<evidence type="ECO:0000256" key="8">
    <source>
        <dbReference type="ARBA" id="ARBA00022723"/>
    </source>
</evidence>
<feature type="domain" description="Galactose-1-phosphate uridyl transferase N-terminal" evidence="17">
    <location>
        <begin position="39"/>
        <end position="195"/>
    </location>
</feature>
<comment type="pathway">
    <text evidence="2 16">Carbohydrate metabolism; galactose metabolism.</text>
</comment>
<dbReference type="Pfam" id="PF02744">
    <property type="entry name" value="GalP_UDP_tr_C"/>
    <property type="match status" value="1"/>
</dbReference>
<dbReference type="PANTHER" id="PTHR11943:SF1">
    <property type="entry name" value="GALACTOSE-1-PHOSPHATE URIDYLYLTRANSFERASE"/>
    <property type="match status" value="1"/>
</dbReference>
<evidence type="ECO:0000259" key="18">
    <source>
        <dbReference type="Pfam" id="PF02744"/>
    </source>
</evidence>
<keyword evidence="20" id="KW-1185">Reference proteome</keyword>
<evidence type="ECO:0000256" key="1">
    <source>
        <dbReference type="ARBA" id="ARBA00001107"/>
    </source>
</evidence>
<feature type="binding site" evidence="15">
    <location>
        <position position="73"/>
    </location>
    <ligand>
        <name>Zn(2+)</name>
        <dbReference type="ChEBI" id="CHEBI:29105"/>
    </ligand>
</feature>
<evidence type="ECO:0000256" key="3">
    <source>
        <dbReference type="ARBA" id="ARBA00010951"/>
    </source>
</evidence>
<comment type="cofactor">
    <cofactor evidence="15">
        <name>Zn(2+)</name>
        <dbReference type="ChEBI" id="CHEBI:29105"/>
    </cofactor>
    <text evidence="15">Binds 1 zinc ion per subunit.</text>
</comment>
<dbReference type="NCBIfam" id="TIGR00209">
    <property type="entry name" value="galT_1"/>
    <property type="match status" value="1"/>
</dbReference>
<dbReference type="RefSeq" id="WP_171151719.1">
    <property type="nucleotide sequence ID" value="NZ_JABENB010000001.1"/>
</dbReference>
<dbReference type="EMBL" id="JABENB010000001">
    <property type="protein sequence ID" value="NNG38196.1"/>
    <property type="molecule type" value="Genomic_DNA"/>
</dbReference>
<dbReference type="PIRSF" id="PIRSF000808">
    <property type="entry name" value="GalT"/>
    <property type="match status" value="1"/>
</dbReference>
<dbReference type="GO" id="GO:0033499">
    <property type="term" value="P:galactose catabolic process via UDP-galactose, Leloir pathway"/>
    <property type="evidence" value="ECO:0007669"/>
    <property type="project" value="TreeGrafter"/>
</dbReference>
<comment type="similarity">
    <text evidence="3 16">Belongs to the galactose-1-phosphate uridylyltransferase type 1 family.</text>
</comment>
<evidence type="ECO:0000259" key="17">
    <source>
        <dbReference type="Pfam" id="PF01087"/>
    </source>
</evidence>
<proteinExistence type="inferred from homology"/>
<dbReference type="PANTHER" id="PTHR11943">
    <property type="entry name" value="GALACTOSE-1-PHOSPHATE URIDYLYLTRANSFERASE"/>
    <property type="match status" value="1"/>
</dbReference>
<dbReference type="FunFam" id="3.30.428.10:FF:000010">
    <property type="entry name" value="Galactose-1-phosphate uridylyltransferase"/>
    <property type="match status" value="1"/>
</dbReference>
<comment type="catalytic activity">
    <reaction evidence="1 16">
        <text>alpha-D-galactose 1-phosphate + UDP-alpha-D-glucose = alpha-D-glucose 1-phosphate + UDP-alpha-D-galactose</text>
        <dbReference type="Rhea" id="RHEA:13989"/>
        <dbReference type="ChEBI" id="CHEBI:58336"/>
        <dbReference type="ChEBI" id="CHEBI:58601"/>
        <dbReference type="ChEBI" id="CHEBI:58885"/>
        <dbReference type="ChEBI" id="CHEBI:66914"/>
        <dbReference type="EC" id="2.7.7.12"/>
    </reaction>
</comment>
<dbReference type="AlphaFoldDB" id="A0A849AF47"/>
<dbReference type="GO" id="GO:0008108">
    <property type="term" value="F:UDP-glucose:hexose-1-phosphate uridylyltransferase activity"/>
    <property type="evidence" value="ECO:0007669"/>
    <property type="project" value="UniProtKB-UniRule"/>
</dbReference>